<evidence type="ECO:0000313" key="5">
    <source>
        <dbReference type="EMBL" id="ROQ18897.1"/>
    </source>
</evidence>
<evidence type="ECO:0000256" key="1">
    <source>
        <dbReference type="ARBA" id="ARBA00023015"/>
    </source>
</evidence>
<dbReference type="PANTHER" id="PTHR47894">
    <property type="entry name" value="HTH-TYPE TRANSCRIPTIONAL REGULATOR GADX"/>
    <property type="match status" value="1"/>
</dbReference>
<dbReference type="GO" id="GO:0000976">
    <property type="term" value="F:transcription cis-regulatory region binding"/>
    <property type="evidence" value="ECO:0007669"/>
    <property type="project" value="TreeGrafter"/>
</dbReference>
<evidence type="ECO:0000313" key="6">
    <source>
        <dbReference type="Proteomes" id="UP000268033"/>
    </source>
</evidence>
<name>A0A3N1NVC7_9GAMM</name>
<gene>
    <name evidence="5" type="ORF">EDC28_11313</name>
</gene>
<dbReference type="RefSeq" id="WP_123422633.1">
    <property type="nucleotide sequence ID" value="NZ_RJUL01000013.1"/>
</dbReference>
<reference evidence="5 6" key="1">
    <citation type="submission" date="2018-11" db="EMBL/GenBank/DDBJ databases">
        <title>Genomic Encyclopedia of Type Strains, Phase IV (KMG-IV): sequencing the most valuable type-strain genomes for metagenomic binning, comparative biology and taxonomic classification.</title>
        <authorList>
            <person name="Goeker M."/>
        </authorList>
    </citation>
    <scope>NUCLEOTIDE SEQUENCE [LARGE SCALE GENOMIC DNA]</scope>
    <source>
        <strain evidence="5 6">DSM 21945</strain>
    </source>
</reference>
<protein>
    <submittedName>
        <fullName evidence="5">AraC family transcriptional regulator</fullName>
    </submittedName>
</protein>
<dbReference type="GO" id="GO:0003700">
    <property type="term" value="F:DNA-binding transcription factor activity"/>
    <property type="evidence" value="ECO:0007669"/>
    <property type="project" value="InterPro"/>
</dbReference>
<keyword evidence="2" id="KW-0238">DNA-binding</keyword>
<dbReference type="SUPFAM" id="SSF46689">
    <property type="entry name" value="Homeodomain-like"/>
    <property type="match status" value="1"/>
</dbReference>
<dbReference type="InterPro" id="IPR032687">
    <property type="entry name" value="AraC-type_N"/>
</dbReference>
<accession>A0A3N1NVC7</accession>
<dbReference type="GO" id="GO:0005829">
    <property type="term" value="C:cytosol"/>
    <property type="evidence" value="ECO:0007669"/>
    <property type="project" value="TreeGrafter"/>
</dbReference>
<evidence type="ECO:0000256" key="2">
    <source>
        <dbReference type="ARBA" id="ARBA00023125"/>
    </source>
</evidence>
<keyword evidence="6" id="KW-1185">Reference proteome</keyword>
<organism evidence="5 6">
    <name type="scientific">Gallaecimonas pentaromativorans</name>
    <dbReference type="NCBI Taxonomy" id="584787"/>
    <lineage>
        <taxon>Bacteria</taxon>
        <taxon>Pseudomonadati</taxon>
        <taxon>Pseudomonadota</taxon>
        <taxon>Gammaproteobacteria</taxon>
        <taxon>Enterobacterales</taxon>
        <taxon>Gallaecimonadaceae</taxon>
        <taxon>Gallaecimonas</taxon>
    </lineage>
</organism>
<dbReference type="STRING" id="584787.GCA_001247655_03343"/>
<dbReference type="SMART" id="SM00342">
    <property type="entry name" value="HTH_ARAC"/>
    <property type="match status" value="1"/>
</dbReference>
<comment type="caution">
    <text evidence="5">The sequence shown here is derived from an EMBL/GenBank/DDBJ whole genome shotgun (WGS) entry which is preliminary data.</text>
</comment>
<dbReference type="InterPro" id="IPR018060">
    <property type="entry name" value="HTH_AraC"/>
</dbReference>
<proteinExistence type="predicted"/>
<dbReference type="Gene3D" id="1.10.10.60">
    <property type="entry name" value="Homeodomain-like"/>
    <property type="match status" value="1"/>
</dbReference>
<dbReference type="Proteomes" id="UP000268033">
    <property type="component" value="Unassembled WGS sequence"/>
</dbReference>
<feature type="domain" description="HTH araC/xylS-type" evidence="4">
    <location>
        <begin position="230"/>
        <end position="325"/>
    </location>
</feature>
<dbReference type="InterPro" id="IPR009057">
    <property type="entry name" value="Homeodomain-like_sf"/>
</dbReference>
<keyword evidence="3" id="KW-0804">Transcription</keyword>
<dbReference type="EMBL" id="RJUL01000013">
    <property type="protein sequence ID" value="ROQ18897.1"/>
    <property type="molecule type" value="Genomic_DNA"/>
</dbReference>
<sequence>MRPWFGSDDKQLPALQAKAIVTVAERRGVAPERLLRGTGIFEGDPLISPAQLVRLACQAQKLLPQGELGFLVGHHLLRQDHPLANLLRAAPDLRRALMGLARYRSQWQLLQYLRLEASHDRLYLYLQDAVGLGEARAFFCQVTLGLLSALLRLQLNGRQALEISLSQKTPKGLHHYQAHLGLALRFGAEQDCLSLPRSWWQAGFAEADATAFADAKAAMVAELAPLGLLEWLARLQHRHLTAQLGLEQVATRAGLSPASLKRQLKAQGTSFGQCGDQVKKLRALHWLCYGQLPNEVLAQRLGYSDVHNFRRSFKRWTGAVPSVFR</sequence>
<dbReference type="Pfam" id="PF12625">
    <property type="entry name" value="Arabinose_bd"/>
    <property type="match status" value="1"/>
</dbReference>
<keyword evidence="1" id="KW-0805">Transcription regulation</keyword>
<dbReference type="PANTHER" id="PTHR47894:SF1">
    <property type="entry name" value="HTH-TYPE TRANSCRIPTIONAL REGULATOR VQSM"/>
    <property type="match status" value="1"/>
</dbReference>
<evidence type="ECO:0000259" key="4">
    <source>
        <dbReference type="PROSITE" id="PS01124"/>
    </source>
</evidence>
<dbReference type="PROSITE" id="PS01124">
    <property type="entry name" value="HTH_ARAC_FAMILY_2"/>
    <property type="match status" value="1"/>
</dbReference>
<dbReference type="AlphaFoldDB" id="A0A3N1NVC7"/>
<dbReference type="Pfam" id="PF12833">
    <property type="entry name" value="HTH_18"/>
    <property type="match status" value="1"/>
</dbReference>
<evidence type="ECO:0000256" key="3">
    <source>
        <dbReference type="ARBA" id="ARBA00023163"/>
    </source>
</evidence>